<reference evidence="1 2" key="1">
    <citation type="submission" date="2017-06" db="EMBL/GenBank/DDBJ databases">
        <title>Draft genome sequence of Fusobacterium nucleatum subsp. animalis KCOM 1280 (=ChDC F318).</title>
        <authorList>
            <person name="Kook J.-K."/>
            <person name="Park S.-N."/>
            <person name="Lim Y.K."/>
            <person name="Roh H."/>
        </authorList>
    </citation>
    <scope>NUCLEOTIDE SEQUENCE [LARGE SCALE GENOMIC DNA]</scope>
    <source>
        <strain evidence="2">KCOM 1280 ( ChDC F318)</strain>
    </source>
</reference>
<dbReference type="PROSITE" id="PS51257">
    <property type="entry name" value="PROKAR_LIPOPROTEIN"/>
    <property type="match status" value="1"/>
</dbReference>
<dbReference type="PIRSF" id="PIRSF027386">
    <property type="entry name" value="UCP027386_ABC_sbc_TM0202"/>
    <property type="match status" value="1"/>
</dbReference>
<dbReference type="PANTHER" id="PTHR30024:SF46">
    <property type="entry name" value="ABC TRANSPORTER, SUBSTRATE-BINDING LIPOPROTEIN"/>
    <property type="match status" value="1"/>
</dbReference>
<dbReference type="Gene3D" id="3.40.190.10">
    <property type="entry name" value="Periplasmic binding protein-like II"/>
    <property type="match status" value="2"/>
</dbReference>
<dbReference type="RefSeq" id="WP_060676546.1">
    <property type="nucleotide sequence ID" value="NZ_CP012713.1"/>
</dbReference>
<organism evidence="1 2">
    <name type="scientific">Fusobacterium animalis</name>
    <dbReference type="NCBI Taxonomy" id="76859"/>
    <lineage>
        <taxon>Bacteria</taxon>
        <taxon>Fusobacteriati</taxon>
        <taxon>Fusobacteriota</taxon>
        <taxon>Fusobacteriia</taxon>
        <taxon>Fusobacteriales</taxon>
        <taxon>Fusobacteriaceae</taxon>
        <taxon>Fusobacterium</taxon>
    </lineage>
</organism>
<evidence type="ECO:0000313" key="1">
    <source>
        <dbReference type="EMBL" id="PGH24595.1"/>
    </source>
</evidence>
<comment type="caution">
    <text evidence="1">The sequence shown here is derived from an EMBL/GenBank/DDBJ whole genome shotgun (WGS) entry which is preliminary data.</text>
</comment>
<name>A0A2B7YTF9_9FUSO</name>
<dbReference type="SUPFAM" id="SSF53850">
    <property type="entry name" value="Periplasmic binding protein-like II"/>
    <property type="match status" value="1"/>
</dbReference>
<dbReference type="AlphaFoldDB" id="A0A2B7YTF9"/>
<dbReference type="OrthoDB" id="9814375at2"/>
<dbReference type="Proteomes" id="UP000226179">
    <property type="component" value="Unassembled WGS sequence"/>
</dbReference>
<proteinExistence type="predicted"/>
<dbReference type="InterPro" id="IPR015168">
    <property type="entry name" value="SsuA/THI5"/>
</dbReference>
<dbReference type="EMBL" id="NJGJ01000001">
    <property type="protein sequence ID" value="PGH24595.1"/>
    <property type="molecule type" value="Genomic_DNA"/>
</dbReference>
<sequence>MKKYLKKFCLFGMIILTMGIFSACKKENEKIEVPKEKTIIKLGVPKAPPTLPLLRIIDSKALGENYDFQIELWDSPEVLIGMIQSNQCDYFASPLTVTANLYNKGLGVKLTNIAAWGGGSVLSTNKNIKDWKDLKGKTIYMTLKSTPVDAFTHYFLNRAGLKEGIDYEMIYSPMTEATNMMISGKVEIAINIEPNISTILNKNPNVAEVIDIGDEWKKLHNGNSLPGSGLITTAKFAEEHPDLVIKIEEEYAKALEWVKTNPTEAAILGEKLLGIKKESLEKAIPNMELKYVGSENAKEILDPYYKAILDFDEKMIGGKIPDEKLYFKK</sequence>
<protein>
    <submittedName>
        <fullName evidence="1">Uncharacterized protein</fullName>
    </submittedName>
</protein>
<evidence type="ECO:0000313" key="2">
    <source>
        <dbReference type="Proteomes" id="UP000226179"/>
    </source>
</evidence>
<dbReference type="Pfam" id="PF09084">
    <property type="entry name" value="NMT1"/>
    <property type="match status" value="1"/>
</dbReference>
<gene>
    <name evidence="1" type="ORF">RN90_03690</name>
</gene>
<accession>A0A2B7YTF9</accession>
<dbReference type="InterPro" id="IPR027024">
    <property type="entry name" value="UCP027386_ABC_sbc_TM0202"/>
</dbReference>
<dbReference type="PANTHER" id="PTHR30024">
    <property type="entry name" value="ALIPHATIC SULFONATES-BINDING PROTEIN-RELATED"/>
    <property type="match status" value="1"/>
</dbReference>